<feature type="transmembrane region" description="Helical" evidence="6">
    <location>
        <begin position="98"/>
        <end position="118"/>
    </location>
</feature>
<feature type="transmembrane region" description="Helical" evidence="6">
    <location>
        <begin position="37"/>
        <end position="58"/>
    </location>
</feature>
<feature type="transmembrane region" description="Helical" evidence="6">
    <location>
        <begin position="247"/>
        <end position="266"/>
    </location>
</feature>
<dbReference type="GO" id="GO:0016020">
    <property type="term" value="C:membrane"/>
    <property type="evidence" value="ECO:0007669"/>
    <property type="project" value="UniProtKB-SubCell"/>
</dbReference>
<comment type="caution">
    <text evidence="8">The sequence shown here is derived from an EMBL/GenBank/DDBJ whole genome shotgun (WGS) entry which is preliminary data.</text>
</comment>
<organism evidence="8 9">
    <name type="scientific">Rhodophyticola porphyridii</name>
    <dbReference type="NCBI Taxonomy" id="1852017"/>
    <lineage>
        <taxon>Bacteria</taxon>
        <taxon>Pseudomonadati</taxon>
        <taxon>Pseudomonadota</taxon>
        <taxon>Alphaproteobacteria</taxon>
        <taxon>Rhodobacterales</taxon>
        <taxon>Roseobacteraceae</taxon>
        <taxon>Rhodophyticola</taxon>
    </lineage>
</organism>
<feature type="transmembrane region" description="Helical" evidence="6">
    <location>
        <begin position="222"/>
        <end position="240"/>
    </location>
</feature>
<feature type="transmembrane region" description="Helical" evidence="6">
    <location>
        <begin position="187"/>
        <end position="210"/>
    </location>
</feature>
<accession>A0A3L9Y3F4</accession>
<feature type="transmembrane region" description="Helical" evidence="6">
    <location>
        <begin position="155"/>
        <end position="175"/>
    </location>
</feature>
<proteinExistence type="inferred from homology"/>
<evidence type="ECO:0000313" key="8">
    <source>
        <dbReference type="EMBL" id="RMA41627.1"/>
    </source>
</evidence>
<evidence type="ECO:0000256" key="4">
    <source>
        <dbReference type="ARBA" id="ARBA00022989"/>
    </source>
</evidence>
<evidence type="ECO:0000313" key="9">
    <source>
        <dbReference type="Proteomes" id="UP000281343"/>
    </source>
</evidence>
<evidence type="ECO:0000256" key="5">
    <source>
        <dbReference type="ARBA" id="ARBA00023136"/>
    </source>
</evidence>
<evidence type="ECO:0000259" key="7">
    <source>
        <dbReference type="Pfam" id="PF00892"/>
    </source>
</evidence>
<evidence type="ECO:0000256" key="1">
    <source>
        <dbReference type="ARBA" id="ARBA00004141"/>
    </source>
</evidence>
<evidence type="ECO:0000256" key="6">
    <source>
        <dbReference type="SAM" id="Phobius"/>
    </source>
</evidence>
<dbReference type="InterPro" id="IPR000620">
    <property type="entry name" value="EamA_dom"/>
</dbReference>
<dbReference type="AlphaFoldDB" id="A0A3L9Y3F4"/>
<evidence type="ECO:0000256" key="2">
    <source>
        <dbReference type="ARBA" id="ARBA00007362"/>
    </source>
</evidence>
<evidence type="ECO:0000256" key="3">
    <source>
        <dbReference type="ARBA" id="ARBA00022692"/>
    </source>
</evidence>
<dbReference type="InterPro" id="IPR050638">
    <property type="entry name" value="AA-Vitamin_Transporters"/>
</dbReference>
<reference evidence="8 9" key="1">
    <citation type="submission" date="2018-10" db="EMBL/GenBank/DDBJ databases">
        <authorList>
            <person name="Jung H.S."/>
            <person name="Jeon C.O."/>
        </authorList>
    </citation>
    <scope>NUCLEOTIDE SEQUENCE [LARGE SCALE GENOMIC DNA]</scope>
    <source>
        <strain evidence="8 9">MA-7-27</strain>
    </source>
</reference>
<gene>
    <name evidence="8" type="ORF">D9R08_12160</name>
</gene>
<dbReference type="InterPro" id="IPR037185">
    <property type="entry name" value="EmrE-like"/>
</dbReference>
<dbReference type="PANTHER" id="PTHR32322">
    <property type="entry name" value="INNER MEMBRANE TRANSPORTER"/>
    <property type="match status" value="1"/>
</dbReference>
<comment type="similarity">
    <text evidence="2">Belongs to the EamA transporter family.</text>
</comment>
<dbReference type="Proteomes" id="UP000281343">
    <property type="component" value="Unassembled WGS sequence"/>
</dbReference>
<keyword evidence="9" id="KW-1185">Reference proteome</keyword>
<keyword evidence="3 6" id="KW-0812">Transmembrane</keyword>
<feature type="transmembrane region" description="Helical" evidence="6">
    <location>
        <begin position="125"/>
        <end position="143"/>
    </location>
</feature>
<feature type="transmembrane region" description="Helical" evidence="6">
    <location>
        <begin position="70"/>
        <end position="92"/>
    </location>
</feature>
<dbReference type="OrthoDB" id="8688375at2"/>
<dbReference type="RefSeq" id="WP_121898341.1">
    <property type="nucleotide sequence ID" value="NZ_RCNT01000006.1"/>
</dbReference>
<comment type="subcellular location">
    <subcellularLocation>
        <location evidence="1">Membrane</location>
        <topology evidence="1">Multi-pass membrane protein</topology>
    </subcellularLocation>
</comment>
<keyword evidence="5 6" id="KW-0472">Membrane</keyword>
<feature type="domain" description="EamA" evidence="7">
    <location>
        <begin position="155"/>
        <end position="290"/>
    </location>
</feature>
<name>A0A3L9Y3F4_9RHOB</name>
<protein>
    <submittedName>
        <fullName evidence="8">DMT family transporter</fullName>
    </submittedName>
</protein>
<dbReference type="SUPFAM" id="SSF103481">
    <property type="entry name" value="Multidrug resistance efflux transporter EmrE"/>
    <property type="match status" value="2"/>
</dbReference>
<sequence length="309" mass="32809">MKRRDAAALLGLLLCIGAAWGITHPLTKIAVSEGYRHFGLIFWQVVIGALLLGTINLLRGRGLPRGPRHIALYVIIALIGTLLPNSASYTAAIHLPSGILSIVISLVPMLAFPIALAWGLDRFSGLRFLGLVLGLIAIVMIAAPETSLPDRAMVWWLPVALIAPTFYAIEGNFVSRYGTEGLDPVQVLLGASLVGIVLAAPLALMTGQWISPLPPYGLPDLAILALGTFHAIAYAGYVWLVGRAGAVFAAQVSYLVTGSGILWAKLILGETYSPWVWAAMAVMFAGLFLVQPRPKEMLDGGAGIGNDAR</sequence>
<feature type="domain" description="EamA" evidence="7">
    <location>
        <begin position="12"/>
        <end position="142"/>
    </location>
</feature>
<feature type="transmembrane region" description="Helical" evidence="6">
    <location>
        <begin position="272"/>
        <end position="290"/>
    </location>
</feature>
<keyword evidence="4 6" id="KW-1133">Transmembrane helix</keyword>
<dbReference type="Pfam" id="PF00892">
    <property type="entry name" value="EamA"/>
    <property type="match status" value="2"/>
</dbReference>
<dbReference type="PANTHER" id="PTHR32322:SF2">
    <property type="entry name" value="EAMA DOMAIN-CONTAINING PROTEIN"/>
    <property type="match status" value="1"/>
</dbReference>
<dbReference type="EMBL" id="RCNT01000006">
    <property type="protein sequence ID" value="RMA41627.1"/>
    <property type="molecule type" value="Genomic_DNA"/>
</dbReference>